<dbReference type="AlphaFoldDB" id="A0A6S6W7C0"/>
<evidence type="ECO:0000313" key="2">
    <source>
        <dbReference type="Proteomes" id="UP000472372"/>
    </source>
</evidence>
<proteinExistence type="predicted"/>
<gene>
    <name evidence="1" type="ORF">PTTW11_07439</name>
</gene>
<accession>A0A6S6W7C0</accession>
<reference evidence="1" key="1">
    <citation type="submission" date="2021-02" db="EMBL/GenBank/DDBJ databases">
        <authorList>
            <person name="Syme A R."/>
            <person name="Syme A R."/>
            <person name="Moolhuijzen P."/>
        </authorList>
    </citation>
    <scope>NUCLEOTIDE SEQUENCE</scope>
    <source>
        <strain evidence="1">W1-1</strain>
    </source>
</reference>
<dbReference type="Proteomes" id="UP000472372">
    <property type="component" value="Chromosome 6"/>
</dbReference>
<evidence type="ECO:0000313" key="1">
    <source>
        <dbReference type="EMBL" id="CAE7189204.1"/>
    </source>
</evidence>
<name>A0A6S6W7C0_9PLEO</name>
<protein>
    <submittedName>
        <fullName evidence="1">Uncharacterized protein</fullName>
    </submittedName>
</protein>
<organism evidence="1 2">
    <name type="scientific">Pyrenophora teres f. teres</name>
    <dbReference type="NCBI Taxonomy" id="97479"/>
    <lineage>
        <taxon>Eukaryota</taxon>
        <taxon>Fungi</taxon>
        <taxon>Dikarya</taxon>
        <taxon>Ascomycota</taxon>
        <taxon>Pezizomycotina</taxon>
        <taxon>Dothideomycetes</taxon>
        <taxon>Pleosporomycetidae</taxon>
        <taxon>Pleosporales</taxon>
        <taxon>Pleosporineae</taxon>
        <taxon>Pleosporaceae</taxon>
        <taxon>Pyrenophora</taxon>
    </lineage>
</organism>
<dbReference type="EMBL" id="HG992982">
    <property type="protein sequence ID" value="CAE7189204.1"/>
    <property type="molecule type" value="Genomic_DNA"/>
</dbReference>
<sequence length="73" mass="7479">MVRIISIAAGFLALLASAEACQGWYQCKKANGDHCCVIDSNKGPGGCPGHCTGGTAWPAECIAQVTGNSRHAC</sequence>